<dbReference type="PANTHER" id="PTHR43685">
    <property type="entry name" value="GLYCOSYLTRANSFERASE"/>
    <property type="match status" value="1"/>
</dbReference>
<gene>
    <name evidence="2" type="ORF">DW682_00100</name>
</gene>
<keyword evidence="3" id="KW-1185">Reference proteome</keyword>
<name>A0A414NEG1_9ACTN</name>
<dbReference type="Gene3D" id="3.90.550.10">
    <property type="entry name" value="Spore Coat Polysaccharide Biosynthesis Protein SpsA, Chain A"/>
    <property type="match status" value="1"/>
</dbReference>
<dbReference type="InterPro" id="IPR050834">
    <property type="entry name" value="Glycosyltransf_2"/>
</dbReference>
<dbReference type="InterPro" id="IPR001173">
    <property type="entry name" value="Glyco_trans_2-like"/>
</dbReference>
<evidence type="ECO:0000259" key="1">
    <source>
        <dbReference type="Pfam" id="PF00535"/>
    </source>
</evidence>
<dbReference type="GO" id="GO:0044010">
    <property type="term" value="P:single-species biofilm formation"/>
    <property type="evidence" value="ECO:0007669"/>
    <property type="project" value="TreeGrafter"/>
</dbReference>
<proteinExistence type="predicted"/>
<protein>
    <submittedName>
        <fullName evidence="2">Glycosyltransferase family 2 protein</fullName>
    </submittedName>
</protein>
<reference evidence="2 3" key="1">
    <citation type="submission" date="2018-08" db="EMBL/GenBank/DDBJ databases">
        <title>A genome reference for cultivated species of the human gut microbiota.</title>
        <authorList>
            <person name="Zou Y."/>
            <person name="Xue W."/>
            <person name="Luo G."/>
        </authorList>
    </citation>
    <scope>NUCLEOTIDE SEQUENCE [LARGE SCALE GENOMIC DNA]</scope>
    <source>
        <strain evidence="2 3">AM25-33</strain>
    </source>
</reference>
<evidence type="ECO:0000313" key="2">
    <source>
        <dbReference type="EMBL" id="RHF38173.1"/>
    </source>
</evidence>
<keyword evidence="2" id="KW-0808">Transferase</keyword>
<dbReference type="Proteomes" id="UP000283983">
    <property type="component" value="Unassembled WGS sequence"/>
</dbReference>
<accession>A0A414NEG1</accession>
<dbReference type="RefSeq" id="WP_118102318.1">
    <property type="nucleotide sequence ID" value="NZ_CABJEU010000001.1"/>
</dbReference>
<sequence length="288" mass="32374">MSDSVSVVIPTLNAEPEIEDLLALLEAQTFAPREIIVIDSSSDDHTVEIAKTHPLVRVIEIQRKDFDHGGTRNLGFNESVGDFVLFMTQDAVPVDEFLLEKLLRPFEDGDVAIVSARQLPKEDARPFERLVREFNYPDESNKRSEKDIKRLGIKAFFSSDVCCMYRRSSLSLIGGVPTPCSTNEDMLAAARCLKADMSVCYVADACVYHSHNLSINRQFQRNKEIGMFLSRHDNELGVSSESSEGKKLVEFVVRGLWDERNVVEILAFTFDCLARLLGNKVGRRLGAK</sequence>
<comment type="caution">
    <text evidence="2">The sequence shown here is derived from an EMBL/GenBank/DDBJ whole genome shotgun (WGS) entry which is preliminary data.</text>
</comment>
<dbReference type="EMBL" id="QSLJ01000001">
    <property type="protein sequence ID" value="RHF38173.1"/>
    <property type="molecule type" value="Genomic_DNA"/>
</dbReference>
<feature type="domain" description="Glycosyltransferase 2-like" evidence="1">
    <location>
        <begin position="6"/>
        <end position="170"/>
    </location>
</feature>
<dbReference type="InParanoid" id="A0A414NEG1"/>
<evidence type="ECO:0000313" key="3">
    <source>
        <dbReference type="Proteomes" id="UP000283983"/>
    </source>
</evidence>
<organism evidence="2 3">
    <name type="scientific">Collinsella intestinalis</name>
    <dbReference type="NCBI Taxonomy" id="147207"/>
    <lineage>
        <taxon>Bacteria</taxon>
        <taxon>Bacillati</taxon>
        <taxon>Actinomycetota</taxon>
        <taxon>Coriobacteriia</taxon>
        <taxon>Coriobacteriales</taxon>
        <taxon>Coriobacteriaceae</taxon>
        <taxon>Collinsella</taxon>
    </lineage>
</organism>
<dbReference type="AlphaFoldDB" id="A0A414NEG1"/>
<dbReference type="Pfam" id="PF00535">
    <property type="entry name" value="Glycos_transf_2"/>
    <property type="match status" value="1"/>
</dbReference>
<dbReference type="GO" id="GO:0016740">
    <property type="term" value="F:transferase activity"/>
    <property type="evidence" value="ECO:0007669"/>
    <property type="project" value="UniProtKB-KW"/>
</dbReference>
<dbReference type="CDD" id="cd00761">
    <property type="entry name" value="Glyco_tranf_GTA_type"/>
    <property type="match status" value="1"/>
</dbReference>
<dbReference type="SUPFAM" id="SSF53448">
    <property type="entry name" value="Nucleotide-diphospho-sugar transferases"/>
    <property type="match status" value="1"/>
</dbReference>
<dbReference type="InterPro" id="IPR029044">
    <property type="entry name" value="Nucleotide-diphossugar_trans"/>
</dbReference>
<dbReference type="PANTHER" id="PTHR43685:SF13">
    <property type="entry name" value="O ANTIGEN BIOSYNTHESIS RHAMNOSYLTRANSFERASE RFBN"/>
    <property type="match status" value="1"/>
</dbReference>